<dbReference type="KEGG" id="marb:CJ263_05735"/>
<dbReference type="Proteomes" id="UP000215244">
    <property type="component" value="Chromosome"/>
</dbReference>
<proteinExistence type="predicted"/>
<keyword evidence="3" id="KW-1185">Reference proteome</keyword>
<evidence type="ECO:0000313" key="3">
    <source>
        <dbReference type="Proteomes" id="UP000215244"/>
    </source>
</evidence>
<reference evidence="2 3" key="1">
    <citation type="submission" date="2017-08" db="EMBL/GenBank/DDBJ databases">
        <title>The complete genome sequence of Maribacter sp. B1, isolated from deep-sea sediment.</title>
        <authorList>
            <person name="Wu Y.-H."/>
            <person name="Cheng H."/>
            <person name="Xu X.-W."/>
        </authorList>
    </citation>
    <scope>NUCLEOTIDE SEQUENCE [LARGE SCALE GENOMIC DNA]</scope>
    <source>
        <strain evidence="2 3">B1</strain>
    </source>
</reference>
<dbReference type="RefSeq" id="WP_094996382.1">
    <property type="nucleotide sequence ID" value="NZ_BMJL01000009.1"/>
</dbReference>
<evidence type="ECO:0000256" key="1">
    <source>
        <dbReference type="SAM" id="MobiDB-lite"/>
    </source>
</evidence>
<feature type="compositionally biased region" description="Basic and acidic residues" evidence="1">
    <location>
        <begin position="178"/>
        <end position="190"/>
    </location>
</feature>
<dbReference type="AlphaFoldDB" id="A0A223V4I8"/>
<protein>
    <submittedName>
        <fullName evidence="2">Uncharacterized protein</fullName>
    </submittedName>
</protein>
<accession>A0A223V4I8</accession>
<evidence type="ECO:0000313" key="2">
    <source>
        <dbReference type="EMBL" id="ASV29759.1"/>
    </source>
</evidence>
<dbReference type="EMBL" id="CP022957">
    <property type="protein sequence ID" value="ASV29759.1"/>
    <property type="molecule type" value="Genomic_DNA"/>
</dbReference>
<organism evidence="2 3">
    <name type="scientific">Maribacter cobaltidurans</name>
    <dbReference type="NCBI Taxonomy" id="1178778"/>
    <lineage>
        <taxon>Bacteria</taxon>
        <taxon>Pseudomonadati</taxon>
        <taxon>Bacteroidota</taxon>
        <taxon>Flavobacteriia</taxon>
        <taxon>Flavobacteriales</taxon>
        <taxon>Flavobacteriaceae</taxon>
        <taxon>Maribacter</taxon>
    </lineage>
</organism>
<gene>
    <name evidence="2" type="ORF">CJ263_05735</name>
</gene>
<sequence>MISPLQSFFMKSHLIIFFIFFSLKFGFCQGEKSRIQITNPSQATVWNIPQEVSLEWTTENIGPEKSIRFFLVRNEMVVQELGSFKNTGSAIGIELAKNIGSGNQYQVVGIELFPDDKYNIAKFVTPFFSITNKASDERKKKHQMAEEAKRGLTKKERKRNRKEKKEPVQTLSTVPTEESPKPKPSMREQFDGRKISYTEELSFSNENITIKIWDHGRQDGDIVSIYLNGSPVVSKHYLTYYKREFKVKLNPNKSNDLFLYAHNLGDAPPNTVSVEISDGTKSENLILNSDLQSCEAVMISVNK</sequence>
<dbReference type="OrthoDB" id="639821at2"/>
<name>A0A223V4I8_9FLAO</name>
<feature type="compositionally biased region" description="Basic and acidic residues" evidence="1">
    <location>
        <begin position="135"/>
        <end position="154"/>
    </location>
</feature>
<feature type="region of interest" description="Disordered" evidence="1">
    <location>
        <begin position="135"/>
        <end position="190"/>
    </location>
</feature>